<sequence>MLLLGELKIENLTGVKKNGSHMSSKKQEADELSGDASVEDDAFVKDCELENQEAHEQDGNDELKDSEEFGENEEENVHSKELLSAEENKTAHELIEAEAVEDIEKEDIESQDAEEEENEKDIAGSGDGTQEVSKPLPSEGNLAEADHTAHEEMEANATVKEAEDDNISVTIQAEDAITLDFDGDDLLETGKNVKITDSEASKPKDGQDVIAQSPEKESKDYEMNANHKDGKKEDCVKGDPVEKEAREGSKKAESGDKEKDTLKKGPSSTGASGQAKSSSKESKDSKTSSKDDKGSTISASGSSGSSTKNIWVSGLSSNTKAADLKNLFGKYGKVLSAKVVTNARSPGAKCYGIVTMSSSTEVSRCIAHLHRTELHGQLISVEKFSFCCFLVWGGMVRTQASVKKEEKRLSEKTEKKEGKDTKKLEGKDEKNDNGSSGQTSESIKKSEEKKRISSKSPGHMVILDQTKGDHCRPSRRGRYEKIHGRSMEKERASLDKKRDKDYRRKDILPFEKMKEQRLREHLVRFERLRRAMELRRRREIAERERRERERIRIIREREERERLQRERERLEIERQKLERERMERERLERERIRIEQERRKEAERIAREREELRRQQQQLRYEQEKRNSLKRPRDVDHRRDDPYWSENKKLSLDTDARFSHGSDYSRQQNRFNDFDHRERGRFPESSSIQSSSFDRRERFVGQSEGKKPRPSARREDLGFERYPKNFSDSRRNEPPPPRNELRETDRREVRGERDERRTVIIHDRPDTTHPRHPREGGPNPSRPTSWKAEGGMSTDKRETRVERPERSGREVSGHSVRGAPPGTRSNASGYGNREGDRGVITDRGSGAQHYPEERHVVERHGRDTSGPRKEWHGPPSQGPGYHDTRRMGDGRTGAGMITQHTSNASPINRIVQISGNSMPRGSGSGFKPFKGGPPRRF</sequence>
<feature type="compositionally biased region" description="Basic and acidic residues" evidence="4">
    <location>
        <begin position="693"/>
        <end position="775"/>
    </location>
</feature>
<evidence type="ECO:0000313" key="7">
    <source>
        <dbReference type="Proteomes" id="UP000242450"/>
    </source>
</evidence>
<feature type="compositionally biased region" description="Basic and acidic residues" evidence="4">
    <location>
        <begin position="144"/>
        <end position="153"/>
    </location>
</feature>
<organism evidence="6 7">
    <name type="scientific">Cervus elaphus hippelaphus</name>
    <name type="common">European red deer</name>
    <dbReference type="NCBI Taxonomy" id="46360"/>
    <lineage>
        <taxon>Eukaryota</taxon>
        <taxon>Metazoa</taxon>
        <taxon>Chordata</taxon>
        <taxon>Craniata</taxon>
        <taxon>Vertebrata</taxon>
        <taxon>Euteleostomi</taxon>
        <taxon>Mammalia</taxon>
        <taxon>Eutheria</taxon>
        <taxon>Laurasiatheria</taxon>
        <taxon>Artiodactyla</taxon>
        <taxon>Ruminantia</taxon>
        <taxon>Pecora</taxon>
        <taxon>Cervidae</taxon>
        <taxon>Cervinae</taxon>
        <taxon>Cervus</taxon>
    </lineage>
</organism>
<feature type="region of interest" description="Disordered" evidence="4">
    <location>
        <begin position="14"/>
        <end position="163"/>
    </location>
</feature>
<accession>A0A212C7C5</accession>
<dbReference type="Pfam" id="PF00076">
    <property type="entry name" value="RRM_1"/>
    <property type="match status" value="1"/>
</dbReference>
<feature type="compositionally biased region" description="Acidic residues" evidence="4">
    <location>
        <begin position="30"/>
        <end position="41"/>
    </location>
</feature>
<name>A0A212C7C5_CEREH</name>
<evidence type="ECO:0000256" key="1">
    <source>
        <dbReference type="ARBA" id="ARBA00004123"/>
    </source>
</evidence>
<feature type="compositionally biased region" description="Basic and acidic residues" evidence="4">
    <location>
        <begin position="672"/>
        <end position="682"/>
    </location>
</feature>
<dbReference type="AlphaFoldDB" id="A0A212C7C5"/>
<feature type="compositionally biased region" description="Basic and acidic residues" evidence="4">
    <location>
        <begin position="278"/>
        <end position="294"/>
    </location>
</feature>
<protein>
    <recommendedName>
        <fullName evidence="5">RRM domain-containing protein</fullName>
    </recommendedName>
</protein>
<dbReference type="InterPro" id="IPR035979">
    <property type="entry name" value="RBD_domain_sf"/>
</dbReference>
<keyword evidence="7" id="KW-1185">Reference proteome</keyword>
<feature type="compositionally biased region" description="Basic and acidic residues" evidence="4">
    <location>
        <begin position="466"/>
        <end position="498"/>
    </location>
</feature>
<dbReference type="PROSITE" id="PS50102">
    <property type="entry name" value="RRM"/>
    <property type="match status" value="1"/>
</dbReference>
<feature type="compositionally biased region" description="Basic and acidic residues" evidence="4">
    <location>
        <begin position="42"/>
        <end position="67"/>
    </location>
</feature>
<feature type="compositionally biased region" description="Low complexity" evidence="4">
    <location>
        <begin position="925"/>
        <end position="937"/>
    </location>
</feature>
<dbReference type="FunFam" id="3.30.70.330:FF:000238">
    <property type="entry name" value="SAFB-like transcription modulator isoform X2"/>
    <property type="match status" value="1"/>
</dbReference>
<comment type="subcellular location">
    <subcellularLocation>
        <location evidence="1">Nucleus</location>
    </subcellularLocation>
</comment>
<keyword evidence="3" id="KW-0694">RNA-binding</keyword>
<feature type="compositionally biased region" description="Acidic residues" evidence="4">
    <location>
        <begin position="96"/>
        <end position="119"/>
    </location>
</feature>
<evidence type="ECO:0000313" key="6">
    <source>
        <dbReference type="EMBL" id="OWK01862.1"/>
    </source>
</evidence>
<feature type="compositionally biased region" description="Basic and acidic residues" evidence="4">
    <location>
        <begin position="75"/>
        <end position="95"/>
    </location>
</feature>
<dbReference type="Gene3D" id="3.30.70.330">
    <property type="match status" value="1"/>
</dbReference>
<feature type="compositionally biased region" description="Polar residues" evidence="4">
    <location>
        <begin position="898"/>
        <end position="919"/>
    </location>
</feature>
<dbReference type="OrthoDB" id="6159259at2759"/>
<dbReference type="Proteomes" id="UP000242450">
    <property type="component" value="Chromosome 26"/>
</dbReference>
<comment type="caution">
    <text evidence="6">The sequence shown here is derived from an EMBL/GenBank/DDBJ whole genome shotgun (WGS) entry which is preliminary data.</text>
</comment>
<reference evidence="6 7" key="1">
    <citation type="journal article" date="2018" name="Mol. Genet. Genomics">
        <title>The red deer Cervus elaphus genome CerEla1.0: sequencing, annotating, genes, and chromosomes.</title>
        <authorList>
            <person name="Bana N.A."/>
            <person name="Nyiri A."/>
            <person name="Nagy J."/>
            <person name="Frank K."/>
            <person name="Nagy T."/>
            <person name="Steger V."/>
            <person name="Schiller M."/>
            <person name="Lakatos P."/>
            <person name="Sugar L."/>
            <person name="Horn P."/>
            <person name="Barta E."/>
            <person name="Orosz L."/>
        </authorList>
    </citation>
    <scope>NUCLEOTIDE SEQUENCE [LARGE SCALE GENOMIC DNA]</scope>
    <source>
        <strain evidence="6">Hungarian</strain>
    </source>
</reference>
<proteinExistence type="predicted"/>
<dbReference type="GO" id="GO:0003723">
    <property type="term" value="F:RNA binding"/>
    <property type="evidence" value="ECO:0007669"/>
    <property type="project" value="UniProtKB-UniRule"/>
</dbReference>
<feature type="compositionally biased region" description="Polar residues" evidence="4">
    <location>
        <begin position="662"/>
        <end position="671"/>
    </location>
</feature>
<evidence type="ECO:0000259" key="5">
    <source>
        <dbReference type="PROSITE" id="PS50102"/>
    </source>
</evidence>
<feature type="compositionally biased region" description="Basic and acidic residues" evidence="4">
    <location>
        <begin position="850"/>
        <end position="872"/>
    </location>
</feature>
<dbReference type="PANTHER" id="PTHR15683">
    <property type="entry name" value="SCAFFOLD ATTACHMENT FACTOR B-RELATED"/>
    <property type="match status" value="1"/>
</dbReference>
<feature type="compositionally biased region" description="Basic and acidic residues" evidence="4">
    <location>
        <begin position="402"/>
        <end position="432"/>
    </location>
</feature>
<feature type="compositionally biased region" description="Basic and acidic residues" evidence="4">
    <location>
        <begin position="621"/>
        <end position="660"/>
    </location>
</feature>
<dbReference type="GO" id="GO:0043565">
    <property type="term" value="F:sequence-specific DNA binding"/>
    <property type="evidence" value="ECO:0007669"/>
    <property type="project" value="TreeGrafter"/>
</dbReference>
<gene>
    <name evidence="6" type="ORF">Celaphus_00019070</name>
</gene>
<evidence type="ECO:0000256" key="4">
    <source>
        <dbReference type="SAM" id="MobiDB-lite"/>
    </source>
</evidence>
<dbReference type="GO" id="GO:0050684">
    <property type="term" value="P:regulation of mRNA processing"/>
    <property type="evidence" value="ECO:0007669"/>
    <property type="project" value="TreeGrafter"/>
</dbReference>
<feature type="compositionally biased region" description="Basic and acidic residues" evidence="4">
    <location>
        <begin position="794"/>
        <end position="812"/>
    </location>
</feature>
<dbReference type="GO" id="GO:0006357">
    <property type="term" value="P:regulation of transcription by RNA polymerase II"/>
    <property type="evidence" value="ECO:0007669"/>
    <property type="project" value="TreeGrafter"/>
</dbReference>
<keyword evidence="2" id="KW-0539">Nucleus</keyword>
<dbReference type="InterPro" id="IPR000504">
    <property type="entry name" value="RRM_dom"/>
</dbReference>
<dbReference type="EMBL" id="MKHE01000026">
    <property type="protein sequence ID" value="OWK01862.1"/>
    <property type="molecule type" value="Genomic_DNA"/>
</dbReference>
<dbReference type="PANTHER" id="PTHR15683:SF5">
    <property type="entry name" value="SAFB-LIKE TRANSCRIPTION MODULATOR"/>
    <property type="match status" value="1"/>
</dbReference>
<dbReference type="SMART" id="SM00360">
    <property type="entry name" value="RRM"/>
    <property type="match status" value="1"/>
</dbReference>
<dbReference type="InterPro" id="IPR012677">
    <property type="entry name" value="Nucleotide-bd_a/b_plait_sf"/>
</dbReference>
<evidence type="ECO:0000256" key="3">
    <source>
        <dbReference type="PROSITE-ProRule" id="PRU00176"/>
    </source>
</evidence>
<feature type="region of interest" description="Disordered" evidence="4">
    <location>
        <begin position="616"/>
        <end position="937"/>
    </location>
</feature>
<feature type="compositionally biased region" description="Low complexity" evidence="4">
    <location>
        <begin position="295"/>
        <end position="306"/>
    </location>
</feature>
<dbReference type="InterPro" id="IPR051738">
    <property type="entry name" value="SAF_Modulators"/>
</dbReference>
<feature type="compositionally biased region" description="Polar residues" evidence="4">
    <location>
        <begin position="266"/>
        <end position="275"/>
    </location>
</feature>
<evidence type="ECO:0000256" key="2">
    <source>
        <dbReference type="ARBA" id="ARBA00023242"/>
    </source>
</evidence>
<dbReference type="GO" id="GO:0005634">
    <property type="term" value="C:nucleus"/>
    <property type="evidence" value="ECO:0007669"/>
    <property type="project" value="UniProtKB-SubCell"/>
</dbReference>
<dbReference type="CDD" id="cd12678">
    <property type="entry name" value="RRM_SLTM"/>
    <property type="match status" value="1"/>
</dbReference>
<dbReference type="SUPFAM" id="SSF54928">
    <property type="entry name" value="RNA-binding domain, RBD"/>
    <property type="match status" value="1"/>
</dbReference>
<feature type="compositionally biased region" description="Basic and acidic residues" evidence="4">
    <location>
        <begin position="214"/>
        <end position="263"/>
    </location>
</feature>
<feature type="region of interest" description="Disordered" evidence="4">
    <location>
        <begin position="401"/>
        <end position="498"/>
    </location>
</feature>
<feature type="compositionally biased region" description="Basic and acidic residues" evidence="4">
    <location>
        <begin position="442"/>
        <end position="451"/>
    </location>
</feature>
<feature type="domain" description="RRM" evidence="5">
    <location>
        <begin position="308"/>
        <end position="386"/>
    </location>
</feature>
<feature type="region of interest" description="Disordered" evidence="4">
    <location>
        <begin position="193"/>
        <end position="309"/>
    </location>
</feature>
<feature type="compositionally biased region" description="Basic and acidic residues" evidence="4">
    <location>
        <begin position="194"/>
        <end position="207"/>
    </location>
</feature>